<evidence type="ECO:0000256" key="1">
    <source>
        <dbReference type="ARBA" id="ARBA00006774"/>
    </source>
</evidence>
<dbReference type="Proteomes" id="UP000014155">
    <property type="component" value="Unassembled WGS sequence"/>
</dbReference>
<keyword evidence="6 10" id="KW-0068">Autocatalytic cleavage</keyword>
<sequence>MGYLIYPMSEMEIKMNVIEGGVTAPKGYTAAGVACGIKKNNSKDLAIVCSEDNAVASGVFTTNVVKGHSLQVSMEHIKNGIARAIVINSGNANACVGETGYKDAKEITALTAELLHCEPEDILVNSTGVIGSKLNMPSVRSGIRSAVNVLSKDGNTDAQEAIMTTDLLKKEVAVEIEIQGETVRIGGMAKGSGMIHPNMATMIGIITTDANISRSLLDKALKTCVKSTFNRVSVDGDTSVCDSVFVLANGFADNDAIVKDDYEYSKFVDALMFVCTYLARLMAKDGEGATKLVEIIVDGAADEADAYKAVSAVAKSPLVKTAIFGEDANWGRIITATGYSGASFDPNLTDIQIGNILVCRNGTAVDFDEAAAKQVLKQREITIKINLKKGKVSDRMWTCDFSYDYVKINGSYRS</sequence>
<comment type="function">
    <text evidence="10">Catalyzes two activities which are involved in the cyclic version of arginine biosynthesis: the synthesis of N-acetylglutamate from glutamate and acetyl-CoA as the acetyl donor, and of ornithine by transacetylation between N(2)-acetylornithine and glutamate.</text>
</comment>
<keyword evidence="5 10" id="KW-0808">Transferase</keyword>
<dbReference type="GO" id="GO:0004042">
    <property type="term" value="F:L-glutamate N-acetyltransferase activity"/>
    <property type="evidence" value="ECO:0007669"/>
    <property type="project" value="UniProtKB-UniRule"/>
</dbReference>
<dbReference type="FunFam" id="3.60.70.12:FF:000001">
    <property type="entry name" value="Arginine biosynthesis bifunctional protein ArgJ, chloroplastic"/>
    <property type="match status" value="1"/>
</dbReference>
<accession>S0FYD4</accession>
<feature type="binding site" evidence="10">
    <location>
        <position position="190"/>
    </location>
    <ligand>
        <name>substrate</name>
    </ligand>
</feature>
<keyword evidence="7 10" id="KW-0511">Multifunctional enzyme</keyword>
<feature type="binding site" evidence="10">
    <location>
        <position position="414"/>
    </location>
    <ligand>
        <name>substrate</name>
    </ligand>
</feature>
<feature type="binding site" evidence="10">
    <location>
        <position position="287"/>
    </location>
    <ligand>
        <name>substrate</name>
    </ligand>
</feature>
<dbReference type="CDD" id="cd02152">
    <property type="entry name" value="OAT"/>
    <property type="match status" value="1"/>
</dbReference>
<comment type="catalytic activity">
    <reaction evidence="10">
        <text>L-glutamate + acetyl-CoA = N-acetyl-L-glutamate + CoA + H(+)</text>
        <dbReference type="Rhea" id="RHEA:24292"/>
        <dbReference type="ChEBI" id="CHEBI:15378"/>
        <dbReference type="ChEBI" id="CHEBI:29985"/>
        <dbReference type="ChEBI" id="CHEBI:44337"/>
        <dbReference type="ChEBI" id="CHEBI:57287"/>
        <dbReference type="ChEBI" id="CHEBI:57288"/>
        <dbReference type="EC" id="2.3.1.1"/>
    </reaction>
</comment>
<dbReference type="Pfam" id="PF01960">
    <property type="entry name" value="ArgJ"/>
    <property type="match status" value="1"/>
</dbReference>
<keyword evidence="10" id="KW-0963">Cytoplasm</keyword>
<dbReference type="AlphaFoldDB" id="S0FYD4"/>
<proteinExistence type="inferred from homology"/>
<evidence type="ECO:0000256" key="5">
    <source>
        <dbReference type="ARBA" id="ARBA00022679"/>
    </source>
</evidence>
<feature type="site" description="Involved in the stabilization of negative charge on the oxyanion by the formation of the oxyanion hole" evidence="10">
    <location>
        <position position="127"/>
    </location>
</feature>
<evidence type="ECO:0000313" key="11">
    <source>
        <dbReference type="EMBL" id="EMS74139.1"/>
    </source>
</evidence>
<dbReference type="GO" id="GO:0006526">
    <property type="term" value="P:L-arginine biosynthetic process"/>
    <property type="evidence" value="ECO:0007669"/>
    <property type="project" value="UniProtKB-UniRule"/>
</dbReference>
<comment type="similarity">
    <text evidence="1 10">Belongs to the ArgJ family.</text>
</comment>
<evidence type="ECO:0000256" key="10">
    <source>
        <dbReference type="HAMAP-Rule" id="MF_01106"/>
    </source>
</evidence>
<evidence type="ECO:0000256" key="2">
    <source>
        <dbReference type="ARBA" id="ARBA00011475"/>
    </source>
</evidence>
<feature type="active site" description="Nucleophile" evidence="10">
    <location>
        <position position="201"/>
    </location>
</feature>
<dbReference type="GO" id="GO:0004358">
    <property type="term" value="F:L-glutamate N-acetyltransferase activity, acting on acetyl-L-ornithine as donor"/>
    <property type="evidence" value="ECO:0007669"/>
    <property type="project" value="UniProtKB-UniRule"/>
</dbReference>
<dbReference type="EC" id="2.3.1.1" evidence="10"/>
<keyword evidence="3 10" id="KW-0055">Arginine biosynthesis</keyword>
<dbReference type="EMBL" id="AORV01000004">
    <property type="protein sequence ID" value="EMS74139.1"/>
    <property type="molecule type" value="Genomic_DNA"/>
</dbReference>
<feature type="binding site" evidence="10">
    <location>
        <position position="201"/>
    </location>
    <ligand>
        <name>substrate</name>
    </ligand>
</feature>
<dbReference type="Gene3D" id="3.60.70.12">
    <property type="entry name" value="L-amino peptidase D-ALA esterase/amidase"/>
    <property type="match status" value="1"/>
</dbReference>
<dbReference type="FunFam" id="3.10.20.340:FF:000001">
    <property type="entry name" value="Arginine biosynthesis bifunctional protein ArgJ, chloroplastic"/>
    <property type="match status" value="1"/>
</dbReference>
<dbReference type="eggNOG" id="COG1364">
    <property type="taxonomic scope" value="Bacteria"/>
</dbReference>
<reference evidence="11 12" key="1">
    <citation type="journal article" date="2013" name="Genome Announc.">
        <title>Draft Genome Sequence of the Cellulolytic, Mesophilic, Anaerobic Bacterium Clostridium termitidis Strain CT1112 (DSM 5398).</title>
        <authorList>
            <person name="Lal S."/>
            <person name="Ramachandran U."/>
            <person name="Zhang X."/>
            <person name="Munir R."/>
            <person name="Sparling R."/>
            <person name="Levin D.B."/>
        </authorList>
    </citation>
    <scope>NUCLEOTIDE SEQUENCE [LARGE SCALE GENOMIC DNA]</scope>
    <source>
        <strain evidence="11 12">CT1112</strain>
    </source>
</reference>
<evidence type="ECO:0000256" key="8">
    <source>
        <dbReference type="ARBA" id="ARBA00023315"/>
    </source>
</evidence>
<dbReference type="InterPro" id="IPR016117">
    <property type="entry name" value="ArgJ-like_dom_sf"/>
</dbReference>
<dbReference type="PANTHER" id="PTHR23100:SF0">
    <property type="entry name" value="ARGININE BIOSYNTHESIS BIFUNCTIONAL PROTEIN ARGJ, MITOCHONDRIAL"/>
    <property type="match status" value="1"/>
</dbReference>
<comment type="catalytic activity">
    <reaction evidence="9 10">
        <text>N(2)-acetyl-L-ornithine + L-glutamate = N-acetyl-L-glutamate + L-ornithine</text>
        <dbReference type="Rhea" id="RHEA:15349"/>
        <dbReference type="ChEBI" id="CHEBI:29985"/>
        <dbReference type="ChEBI" id="CHEBI:44337"/>
        <dbReference type="ChEBI" id="CHEBI:46911"/>
        <dbReference type="ChEBI" id="CHEBI:57805"/>
        <dbReference type="EC" id="2.3.1.35"/>
    </reaction>
</comment>
<evidence type="ECO:0000313" key="12">
    <source>
        <dbReference type="Proteomes" id="UP000014155"/>
    </source>
</evidence>
<protein>
    <recommendedName>
        <fullName evidence="10">Arginine biosynthesis bifunctional protein ArgJ</fullName>
    </recommendedName>
    <domain>
        <recommendedName>
            <fullName evidence="10">Glutamate N-acetyltransferase</fullName>
            <ecNumber evidence="10">2.3.1.35</ecNumber>
        </recommendedName>
        <alternativeName>
            <fullName evidence="10">Ornithine acetyltransferase</fullName>
            <shortName evidence="10">OATase</shortName>
        </alternativeName>
        <alternativeName>
            <fullName evidence="10">Ornithine transacetylase</fullName>
        </alternativeName>
    </domain>
    <domain>
        <recommendedName>
            <fullName evidence="10">Amino-acid acetyltransferase</fullName>
            <ecNumber evidence="10">2.3.1.1</ecNumber>
        </recommendedName>
        <alternativeName>
            <fullName evidence="10">N-acetylglutamate synthase</fullName>
            <shortName evidence="10">AGSase</shortName>
        </alternativeName>
    </domain>
    <component>
        <recommendedName>
            <fullName evidence="10">Arginine biosynthesis bifunctional protein ArgJ alpha chain</fullName>
        </recommendedName>
    </component>
    <component>
        <recommendedName>
            <fullName evidence="10">Arginine biosynthesis bifunctional protein ArgJ beta chain</fullName>
        </recommendedName>
    </component>
</protein>
<comment type="pathway">
    <text evidence="10">Amino-acid biosynthesis; L-arginine biosynthesis; N(2)-acetyl-L-ornithine from L-glutamate: step 1/4.</text>
</comment>
<dbReference type="GO" id="GO:0005737">
    <property type="term" value="C:cytoplasm"/>
    <property type="evidence" value="ECO:0007669"/>
    <property type="project" value="UniProtKB-SubCell"/>
</dbReference>
<keyword evidence="12" id="KW-1185">Reference proteome</keyword>
<dbReference type="GO" id="GO:0006592">
    <property type="term" value="P:ornithine biosynthetic process"/>
    <property type="evidence" value="ECO:0007669"/>
    <property type="project" value="TreeGrafter"/>
</dbReference>
<evidence type="ECO:0000256" key="7">
    <source>
        <dbReference type="ARBA" id="ARBA00023268"/>
    </source>
</evidence>
<keyword evidence="8 10" id="KW-0012">Acyltransferase</keyword>
<keyword evidence="4 10" id="KW-0028">Amino-acid biosynthesis</keyword>
<dbReference type="STRING" id="1195236.CTER_1925"/>
<comment type="subcellular location">
    <subcellularLocation>
        <location evidence="10">Cytoplasm</location>
    </subcellularLocation>
</comment>
<gene>
    <name evidence="10" type="primary">argJ</name>
    <name evidence="11" type="ORF">CTER_1925</name>
</gene>
<feature type="chain" id="PRO_5023261229" description="Arginine biosynthesis bifunctional protein ArgJ alpha chain" evidence="10">
    <location>
        <begin position="1"/>
        <end position="200"/>
    </location>
</feature>
<dbReference type="EC" id="2.3.1.35" evidence="10"/>
<dbReference type="Gene3D" id="3.10.20.340">
    <property type="entry name" value="ArgJ beta chain, C-terminal domain"/>
    <property type="match status" value="1"/>
</dbReference>
<dbReference type="NCBIfam" id="TIGR00120">
    <property type="entry name" value="ArgJ"/>
    <property type="match status" value="1"/>
</dbReference>
<dbReference type="HAMAP" id="MF_01106">
    <property type="entry name" value="ArgJ"/>
    <property type="match status" value="1"/>
</dbReference>
<dbReference type="PANTHER" id="PTHR23100">
    <property type="entry name" value="ARGININE BIOSYNTHESIS BIFUNCTIONAL PROTEIN ARGJ"/>
    <property type="match status" value="1"/>
</dbReference>
<evidence type="ECO:0000256" key="6">
    <source>
        <dbReference type="ARBA" id="ARBA00022813"/>
    </source>
</evidence>
<evidence type="ECO:0000256" key="3">
    <source>
        <dbReference type="ARBA" id="ARBA00022571"/>
    </source>
</evidence>
<feature type="site" description="Involved in the stabilization of negative charge on the oxyanion by the formation of the oxyanion hole" evidence="10">
    <location>
        <position position="128"/>
    </location>
</feature>
<comment type="caution">
    <text evidence="11">The sequence shown here is derived from an EMBL/GenBank/DDBJ whole genome shotgun (WGS) entry which is preliminary data.</text>
</comment>
<comment type="pathway">
    <text evidence="10">Amino-acid biosynthesis; L-arginine biosynthesis; L-ornithine and N-acetyl-L-glutamate from L-glutamate and N(2)-acetyl-L-ornithine (cyclic): step 1/1.</text>
</comment>
<dbReference type="SUPFAM" id="SSF56266">
    <property type="entry name" value="DmpA/ArgJ-like"/>
    <property type="match status" value="1"/>
</dbReference>
<feature type="binding site" evidence="10">
    <location>
        <position position="164"/>
    </location>
    <ligand>
        <name>substrate</name>
    </ligand>
</feature>
<dbReference type="PATRIC" id="fig|1195236.3.peg.126"/>
<dbReference type="UniPathway" id="UPA00068">
    <property type="reaction ID" value="UER00106"/>
</dbReference>
<evidence type="ECO:0000256" key="9">
    <source>
        <dbReference type="ARBA" id="ARBA00049439"/>
    </source>
</evidence>
<evidence type="ECO:0000256" key="4">
    <source>
        <dbReference type="ARBA" id="ARBA00022605"/>
    </source>
</evidence>
<feature type="site" description="Cleavage; by autolysis" evidence="10">
    <location>
        <begin position="200"/>
        <end position="201"/>
    </location>
</feature>
<organism evidence="11 12">
    <name type="scientific">Ruminiclostridium cellobioparum subsp. termitidis CT1112</name>
    <dbReference type="NCBI Taxonomy" id="1195236"/>
    <lineage>
        <taxon>Bacteria</taxon>
        <taxon>Bacillati</taxon>
        <taxon>Bacillota</taxon>
        <taxon>Clostridia</taxon>
        <taxon>Eubacteriales</taxon>
        <taxon>Oscillospiraceae</taxon>
        <taxon>Ruminiclostridium</taxon>
    </lineage>
</organism>
<name>S0FYD4_RUMCE</name>
<feature type="chain" id="PRO_5023261228" description="Arginine biosynthesis bifunctional protein ArgJ beta chain" evidence="10">
    <location>
        <begin position="201"/>
        <end position="414"/>
    </location>
</feature>
<dbReference type="NCBIfam" id="NF003802">
    <property type="entry name" value="PRK05388.1"/>
    <property type="match status" value="1"/>
</dbReference>
<comment type="subunit">
    <text evidence="2 10">Heterotetramer of two alpha and two beta chains.</text>
</comment>
<dbReference type="InterPro" id="IPR002813">
    <property type="entry name" value="Arg_biosynth_ArgJ"/>
</dbReference>
<feature type="binding site" evidence="10">
    <location>
        <position position="409"/>
    </location>
    <ligand>
        <name>substrate</name>
    </ligand>
</feature>
<dbReference type="InterPro" id="IPR042195">
    <property type="entry name" value="ArgJ_beta_C"/>
</dbReference>